<organism evidence="2 3">
    <name type="scientific">Iris pallida</name>
    <name type="common">Sweet iris</name>
    <dbReference type="NCBI Taxonomy" id="29817"/>
    <lineage>
        <taxon>Eukaryota</taxon>
        <taxon>Viridiplantae</taxon>
        <taxon>Streptophyta</taxon>
        <taxon>Embryophyta</taxon>
        <taxon>Tracheophyta</taxon>
        <taxon>Spermatophyta</taxon>
        <taxon>Magnoliopsida</taxon>
        <taxon>Liliopsida</taxon>
        <taxon>Asparagales</taxon>
        <taxon>Iridaceae</taxon>
        <taxon>Iridoideae</taxon>
        <taxon>Irideae</taxon>
        <taxon>Iris</taxon>
    </lineage>
</organism>
<dbReference type="AlphaFoldDB" id="A0AAX6HHL9"/>
<protein>
    <submittedName>
        <fullName evidence="2">Scarecrow-like protein 6</fullName>
    </submittedName>
</protein>
<evidence type="ECO:0000313" key="2">
    <source>
        <dbReference type="EMBL" id="KAJ6840222.1"/>
    </source>
</evidence>
<gene>
    <name evidence="1" type="ORF">M6B38_102905</name>
    <name evidence="2" type="ORF">M6B38_311420</name>
</gene>
<keyword evidence="3" id="KW-1185">Reference proteome</keyword>
<dbReference type="EMBL" id="JANAVB010022397">
    <property type="protein sequence ID" value="KAJ6824222.1"/>
    <property type="molecule type" value="Genomic_DNA"/>
</dbReference>
<dbReference type="Proteomes" id="UP001140949">
    <property type="component" value="Unassembled WGS sequence"/>
</dbReference>
<reference evidence="2" key="2">
    <citation type="submission" date="2023-04" db="EMBL/GenBank/DDBJ databases">
        <authorList>
            <person name="Bruccoleri R.E."/>
            <person name="Oakeley E.J."/>
            <person name="Faust A.-M."/>
            <person name="Dessus-Babus S."/>
            <person name="Altorfer M."/>
            <person name="Burckhardt D."/>
            <person name="Oertli M."/>
            <person name="Naumann U."/>
            <person name="Petersen F."/>
            <person name="Wong J."/>
        </authorList>
    </citation>
    <scope>NUCLEOTIDE SEQUENCE</scope>
    <source>
        <strain evidence="2">GSM-AAB239-AS_SAM_17_03QT</strain>
        <tissue evidence="2">Leaf</tissue>
    </source>
</reference>
<reference evidence="2" key="1">
    <citation type="journal article" date="2023" name="GigaByte">
        <title>Genome assembly of the bearded iris, Iris pallida Lam.</title>
        <authorList>
            <person name="Bruccoleri R.E."/>
            <person name="Oakeley E.J."/>
            <person name="Faust A.M.E."/>
            <person name="Altorfer M."/>
            <person name="Dessus-Babus S."/>
            <person name="Burckhardt D."/>
            <person name="Oertli M."/>
            <person name="Naumann U."/>
            <person name="Petersen F."/>
            <person name="Wong J."/>
        </authorList>
    </citation>
    <scope>NUCLEOTIDE SEQUENCE</scope>
    <source>
        <strain evidence="2">GSM-AAB239-AS_SAM_17_03QT</strain>
    </source>
</reference>
<name>A0AAX6HHL9_IRIPA</name>
<evidence type="ECO:0000313" key="3">
    <source>
        <dbReference type="Proteomes" id="UP001140949"/>
    </source>
</evidence>
<proteinExistence type="predicted"/>
<comment type="caution">
    <text evidence="2">The sequence shown here is derived from an EMBL/GenBank/DDBJ whole genome shotgun (WGS) entry which is preliminary data.</text>
</comment>
<dbReference type="EMBL" id="JANAVB010009592">
    <property type="protein sequence ID" value="KAJ6840222.1"/>
    <property type="molecule type" value="Genomic_DNA"/>
</dbReference>
<accession>A0AAX6HHL9</accession>
<sequence length="72" mass="7700">MPAKAHGEAPVIVIPLLAAWGAQLHLCIEVLSLMAFPFQACHHVPLLEVYALLCSELLVSVPSSSSTQLSCF</sequence>
<evidence type="ECO:0000313" key="1">
    <source>
        <dbReference type="EMBL" id="KAJ6824222.1"/>
    </source>
</evidence>